<evidence type="ECO:0000256" key="6">
    <source>
        <dbReference type="ARBA" id="ARBA00022833"/>
    </source>
</evidence>
<dbReference type="InterPro" id="IPR036060">
    <property type="entry name" value="Znf_C2H2C_sf"/>
</dbReference>
<dbReference type="GO" id="GO:0008270">
    <property type="term" value="F:zinc ion binding"/>
    <property type="evidence" value="ECO:0007669"/>
    <property type="project" value="UniProtKB-KW"/>
</dbReference>
<evidence type="ECO:0000256" key="10">
    <source>
        <dbReference type="SAM" id="MobiDB-lite"/>
    </source>
</evidence>
<organism evidence="11 12">
    <name type="scientific">Anopheles atroparvus</name>
    <name type="common">European mosquito</name>
    <dbReference type="NCBI Taxonomy" id="41427"/>
    <lineage>
        <taxon>Eukaryota</taxon>
        <taxon>Metazoa</taxon>
        <taxon>Ecdysozoa</taxon>
        <taxon>Arthropoda</taxon>
        <taxon>Hexapoda</taxon>
        <taxon>Insecta</taxon>
        <taxon>Pterygota</taxon>
        <taxon>Neoptera</taxon>
        <taxon>Endopterygota</taxon>
        <taxon>Diptera</taxon>
        <taxon>Nematocera</taxon>
        <taxon>Culicoidea</taxon>
        <taxon>Culicidae</taxon>
        <taxon>Anophelinae</taxon>
        <taxon>Anopheles</taxon>
    </lineage>
</organism>
<evidence type="ECO:0008006" key="13">
    <source>
        <dbReference type="Google" id="ProtNLM"/>
    </source>
</evidence>
<keyword evidence="9" id="KW-0539">Nucleus</keyword>
<evidence type="ECO:0000256" key="5">
    <source>
        <dbReference type="ARBA" id="ARBA00022771"/>
    </source>
</evidence>
<keyword evidence="4" id="KW-0677">Repeat</keyword>
<evidence type="ECO:0000256" key="3">
    <source>
        <dbReference type="ARBA" id="ARBA00022723"/>
    </source>
</evidence>
<dbReference type="PROSITE" id="PS51802">
    <property type="entry name" value="ZF_CCHHC"/>
    <property type="match status" value="1"/>
</dbReference>
<protein>
    <recommendedName>
        <fullName evidence="13">Myelin transcription factor 1 domain-containing protein</fullName>
    </recommendedName>
</protein>
<evidence type="ECO:0000256" key="9">
    <source>
        <dbReference type="ARBA" id="ARBA00023242"/>
    </source>
</evidence>
<feature type="compositionally biased region" description="Polar residues" evidence="10">
    <location>
        <begin position="84"/>
        <end position="143"/>
    </location>
</feature>
<dbReference type="Gene3D" id="4.10.320.30">
    <property type="match status" value="1"/>
</dbReference>
<feature type="region of interest" description="Disordered" evidence="10">
    <location>
        <begin position="294"/>
        <end position="359"/>
    </location>
</feature>
<evidence type="ECO:0000256" key="8">
    <source>
        <dbReference type="ARBA" id="ARBA00023163"/>
    </source>
</evidence>
<dbReference type="AlphaFoldDB" id="A0AAG5DS46"/>
<dbReference type="SUPFAM" id="SSF103637">
    <property type="entry name" value="CCHHC domain"/>
    <property type="match status" value="1"/>
</dbReference>
<dbReference type="GO" id="GO:0000981">
    <property type="term" value="F:DNA-binding transcription factor activity, RNA polymerase II-specific"/>
    <property type="evidence" value="ECO:0007669"/>
    <property type="project" value="TreeGrafter"/>
</dbReference>
<dbReference type="EnsemblMetazoa" id="ENSAATROPT014704">
    <property type="protein sequence ID" value="ENSAATROPP013393"/>
    <property type="gene ID" value="ENSAATROPG011927"/>
</dbReference>
<dbReference type="PANTHER" id="PTHR10816:SF15">
    <property type="entry name" value="MYELIN TRANSCRIPTION FACTOR 1-LIKE PROTEIN"/>
    <property type="match status" value="1"/>
</dbReference>
<evidence type="ECO:0000313" key="12">
    <source>
        <dbReference type="Proteomes" id="UP000075880"/>
    </source>
</evidence>
<evidence type="ECO:0000256" key="2">
    <source>
        <dbReference type="ARBA" id="ARBA00010194"/>
    </source>
</evidence>
<dbReference type="FunFam" id="4.10.320.30:FF:000001">
    <property type="entry name" value="Myelin transcription factor 1-like, a"/>
    <property type="match status" value="1"/>
</dbReference>
<accession>A0AAG5DS46</accession>
<comment type="similarity">
    <text evidence="2">Belongs to the MYT1 family.</text>
</comment>
<sequence length="359" mass="37424">MMKVELDEVTGPIYPRPMYHYDPSGCGVALPPGFSAINLSVKESSPPLPPYKATTGSPSPNGRRAGDERVNKLPSATPEPEPSPVQQRNSSPQASLDLSANNSGGTSPHFQASRQSAAPANGNNPGVTAVTNGNGSAVYTSEVSDSRAPPEVNGNEYSGGGERPLGMGFARPQPPSASYSRESSPDSGGSYYADSYRDQSGYSPHASYGMVVQPDYSNGYPGYAPNAYQYSGPYASSLGTTVYPPSVPSAYPPSSGASFVAPPSLGQHIAPHDNLLKAGSFLCSLTGYQRLERPQFPSQSQELKCPTPGCDGSGHATGNYSSHRSLSGCPRASKPKSKPRDGQESEPLRCPIPGCDGSG</sequence>
<keyword evidence="12" id="KW-1185">Reference proteome</keyword>
<keyword evidence="3" id="KW-0479">Metal-binding</keyword>
<name>A0AAG5DS46_ANOAO</name>
<evidence type="ECO:0000256" key="4">
    <source>
        <dbReference type="ARBA" id="ARBA00022737"/>
    </source>
</evidence>
<reference evidence="11" key="1">
    <citation type="submission" date="2024-04" db="UniProtKB">
        <authorList>
            <consortium name="EnsemblMetazoa"/>
        </authorList>
    </citation>
    <scope>IDENTIFICATION</scope>
    <source>
        <strain evidence="11">EBRO</strain>
    </source>
</reference>
<dbReference type="Proteomes" id="UP000075880">
    <property type="component" value="Unassembled WGS sequence"/>
</dbReference>
<feature type="compositionally biased region" description="Polar residues" evidence="10">
    <location>
        <begin position="316"/>
        <end position="325"/>
    </location>
</feature>
<keyword evidence="7" id="KW-0805">Transcription regulation</keyword>
<dbReference type="GO" id="GO:0007399">
    <property type="term" value="P:nervous system development"/>
    <property type="evidence" value="ECO:0007669"/>
    <property type="project" value="UniProtKB-KW"/>
</dbReference>
<feature type="compositionally biased region" description="Polar residues" evidence="10">
    <location>
        <begin position="176"/>
        <end position="187"/>
    </location>
</feature>
<keyword evidence="6" id="KW-0862">Zinc</keyword>
<dbReference type="Pfam" id="PF01530">
    <property type="entry name" value="zf-C2HC"/>
    <property type="match status" value="1"/>
</dbReference>
<comment type="subcellular location">
    <subcellularLocation>
        <location evidence="1">Nucleus</location>
    </subcellularLocation>
</comment>
<dbReference type="PANTHER" id="PTHR10816">
    <property type="entry name" value="MYELIN TRANSCRIPTION FACTOR 1-RELATED"/>
    <property type="match status" value="1"/>
</dbReference>
<proteinExistence type="inferred from homology"/>
<dbReference type="GO" id="GO:0000978">
    <property type="term" value="F:RNA polymerase II cis-regulatory region sequence-specific DNA binding"/>
    <property type="evidence" value="ECO:0007669"/>
    <property type="project" value="TreeGrafter"/>
</dbReference>
<feature type="region of interest" description="Disordered" evidence="10">
    <location>
        <begin position="38"/>
        <end position="206"/>
    </location>
</feature>
<evidence type="ECO:0000256" key="7">
    <source>
        <dbReference type="ARBA" id="ARBA00023015"/>
    </source>
</evidence>
<dbReference type="InterPro" id="IPR002515">
    <property type="entry name" value="Znf_C2H2C"/>
</dbReference>
<feature type="compositionally biased region" description="Basic and acidic residues" evidence="10">
    <location>
        <begin position="338"/>
        <end position="347"/>
    </location>
</feature>
<evidence type="ECO:0000313" key="11">
    <source>
        <dbReference type="EnsemblMetazoa" id="ENSAATROPP013393"/>
    </source>
</evidence>
<dbReference type="GO" id="GO:0005634">
    <property type="term" value="C:nucleus"/>
    <property type="evidence" value="ECO:0007669"/>
    <property type="project" value="UniProtKB-SubCell"/>
</dbReference>
<evidence type="ECO:0000256" key="1">
    <source>
        <dbReference type="ARBA" id="ARBA00004123"/>
    </source>
</evidence>
<keyword evidence="5" id="KW-0863">Zinc-finger</keyword>
<keyword evidence="8" id="KW-0804">Transcription</keyword>